<keyword evidence="1" id="KW-0808">Transferase</keyword>
<dbReference type="Gene3D" id="3.40.630.30">
    <property type="match status" value="1"/>
</dbReference>
<proteinExistence type="predicted"/>
<dbReference type="SUPFAM" id="SSF55729">
    <property type="entry name" value="Acyl-CoA N-acyltransferases (Nat)"/>
    <property type="match status" value="1"/>
</dbReference>
<dbReference type="InterPro" id="IPR016181">
    <property type="entry name" value="Acyl_CoA_acyltransferase"/>
</dbReference>
<dbReference type="RefSeq" id="WP_126678737.1">
    <property type="nucleotide sequence ID" value="NZ_CAUTUZ010000005.1"/>
</dbReference>
<reference evidence="1 2" key="1">
    <citation type="submission" date="2018-12" db="EMBL/GenBank/DDBJ databases">
        <title>Genome sequencing of Prevotella sp. KCOM 3155 (= JS262).</title>
        <authorList>
            <person name="Kook J.-K."/>
            <person name="Park S.-N."/>
            <person name="Lim Y.K."/>
        </authorList>
    </citation>
    <scope>NUCLEOTIDE SEQUENCE [LARGE SCALE GENOMIC DNA]</scope>
    <source>
        <strain evidence="1 2">KCOM 3155</strain>
    </source>
</reference>
<dbReference type="GO" id="GO:0016740">
    <property type="term" value="F:transferase activity"/>
    <property type="evidence" value="ECO:0007669"/>
    <property type="project" value="UniProtKB-KW"/>
</dbReference>
<comment type="caution">
    <text evidence="1">The sequence shown here is derived from an EMBL/GenBank/DDBJ whole genome shotgun (WGS) entry which is preliminary data.</text>
</comment>
<sequence length="170" mass="19613">MGSDRHIRKAEEHELPRIMQLIECGRQKMRAMGNIEQWADGYPKEEVIMQDIENGNSYLVIENGVAIATFAFVEGPDITYREIYEGRWIDSVTPYHVIHRAASVPSVHGIMRTILDWCSCRTNNIRVDTHRQNTIMRQALKSNGFLYCGIIYLLDGAERLAYQRVLCPNK</sequence>
<dbReference type="OrthoDB" id="9796381at2"/>
<protein>
    <submittedName>
        <fullName evidence="1">N-acetyltransferase</fullName>
    </submittedName>
</protein>
<organism evidence="1 2">
    <name type="scientific">Prevotella koreensis</name>
    <dbReference type="NCBI Taxonomy" id="2490854"/>
    <lineage>
        <taxon>Bacteria</taxon>
        <taxon>Pseudomonadati</taxon>
        <taxon>Bacteroidota</taxon>
        <taxon>Bacteroidia</taxon>
        <taxon>Bacteroidales</taxon>
        <taxon>Prevotellaceae</taxon>
        <taxon>Prevotella</taxon>
    </lineage>
</organism>
<evidence type="ECO:0000313" key="1">
    <source>
        <dbReference type="EMBL" id="RUL59630.1"/>
    </source>
</evidence>
<evidence type="ECO:0000313" key="2">
    <source>
        <dbReference type="Proteomes" id="UP000278983"/>
    </source>
</evidence>
<name>A0A3S0S025_9BACT</name>
<keyword evidence="2" id="KW-1185">Reference proteome</keyword>
<dbReference type="AlphaFoldDB" id="A0A3S0S025"/>
<dbReference type="EMBL" id="RYYU01000001">
    <property type="protein sequence ID" value="RUL59630.1"/>
    <property type="molecule type" value="Genomic_DNA"/>
</dbReference>
<dbReference type="Proteomes" id="UP000278983">
    <property type="component" value="Unassembled WGS sequence"/>
</dbReference>
<accession>A0A3S0S025</accession>
<gene>
    <name evidence="1" type="ORF">EHV08_07555</name>
</gene>